<dbReference type="GO" id="GO:0005829">
    <property type="term" value="C:cytosol"/>
    <property type="evidence" value="ECO:0007669"/>
    <property type="project" value="TreeGrafter"/>
</dbReference>
<reference evidence="3 4" key="1">
    <citation type="submission" date="2019-02" db="EMBL/GenBank/DDBJ databases">
        <title>Deep-cultivation of Planctomycetes and their phenomic and genomic characterization uncovers novel biology.</title>
        <authorList>
            <person name="Wiegand S."/>
            <person name="Jogler M."/>
            <person name="Boedeker C."/>
            <person name="Pinto D."/>
            <person name="Vollmers J."/>
            <person name="Rivas-Marin E."/>
            <person name="Kohn T."/>
            <person name="Peeters S.H."/>
            <person name="Heuer A."/>
            <person name="Rast P."/>
            <person name="Oberbeckmann S."/>
            <person name="Bunk B."/>
            <person name="Jeske O."/>
            <person name="Meyerdierks A."/>
            <person name="Storesund J.E."/>
            <person name="Kallscheuer N."/>
            <person name="Luecker S."/>
            <person name="Lage O.M."/>
            <person name="Pohl T."/>
            <person name="Merkel B.J."/>
            <person name="Hornburger P."/>
            <person name="Mueller R.-W."/>
            <person name="Bruemmer F."/>
            <person name="Labrenz M."/>
            <person name="Spormann A.M."/>
            <person name="Op den Camp H."/>
            <person name="Overmann J."/>
            <person name="Amann R."/>
            <person name="Jetten M.S.M."/>
            <person name="Mascher T."/>
            <person name="Medema M.H."/>
            <person name="Devos D.P."/>
            <person name="Kaster A.-K."/>
            <person name="Ovreas L."/>
            <person name="Rohde M."/>
            <person name="Galperin M.Y."/>
            <person name="Jogler C."/>
        </authorList>
    </citation>
    <scope>NUCLEOTIDE SEQUENCE [LARGE SCALE GENOMIC DNA]</scope>
    <source>
        <strain evidence="3 4">Pan216</strain>
    </source>
</reference>
<dbReference type="Gene3D" id="3.30.70.930">
    <property type="match status" value="1"/>
</dbReference>
<dbReference type="Proteomes" id="UP000317093">
    <property type="component" value="Chromosome"/>
</dbReference>
<proteinExistence type="inferred from homology"/>
<dbReference type="PANTHER" id="PTHR33777:SF1">
    <property type="entry name" value="UPF0045 PROTEIN ECM15"/>
    <property type="match status" value="1"/>
</dbReference>
<comment type="similarity">
    <text evidence="1">Belongs to the UPF0045 family.</text>
</comment>
<dbReference type="Pfam" id="PF01910">
    <property type="entry name" value="Thiamine_BP"/>
    <property type="match status" value="1"/>
</dbReference>
<gene>
    <name evidence="3" type="ORF">Pan216_09230</name>
</gene>
<dbReference type="RefSeq" id="WP_145255375.1">
    <property type="nucleotide sequence ID" value="NZ_CP036279.1"/>
</dbReference>
<dbReference type="InterPro" id="IPR051614">
    <property type="entry name" value="UPF0045_domain"/>
</dbReference>
<dbReference type="OrthoDB" id="5886358at2"/>
<dbReference type="InterPro" id="IPR029756">
    <property type="entry name" value="MTH1187/YkoF-like"/>
</dbReference>
<name>A0A518AZE9_9BACT</name>
<evidence type="ECO:0000256" key="1">
    <source>
        <dbReference type="ARBA" id="ARBA00010272"/>
    </source>
</evidence>
<accession>A0A518AZE9</accession>
<organism evidence="3 4">
    <name type="scientific">Kolteria novifilia</name>
    <dbReference type="NCBI Taxonomy" id="2527975"/>
    <lineage>
        <taxon>Bacteria</taxon>
        <taxon>Pseudomonadati</taxon>
        <taxon>Planctomycetota</taxon>
        <taxon>Planctomycetia</taxon>
        <taxon>Kolteriales</taxon>
        <taxon>Kolteriaceae</taxon>
        <taxon>Kolteria</taxon>
    </lineage>
</organism>
<dbReference type="InterPro" id="IPR002767">
    <property type="entry name" value="Thiamine_BP"/>
</dbReference>
<feature type="domain" description="Thiamine-binding protein" evidence="2">
    <location>
        <begin position="6"/>
        <end position="93"/>
    </location>
</feature>
<keyword evidence="4" id="KW-1185">Reference proteome</keyword>
<evidence type="ECO:0000313" key="3">
    <source>
        <dbReference type="EMBL" id="QDU60086.1"/>
    </source>
</evidence>
<evidence type="ECO:0000259" key="2">
    <source>
        <dbReference type="Pfam" id="PF01910"/>
    </source>
</evidence>
<sequence length="109" mass="12111">MSLLLEFSISPLGKGESVSDDVAECLAIVRDSGLDYRLHAMGTVLEGEWDDVMAVVKKCRDCLRARHSRIFCIIKFDDRDGPGGRLERKVTSVLDKVDGSLNVVERVDD</sequence>
<dbReference type="NCBIfam" id="TIGR00106">
    <property type="entry name" value="MTH1187 family thiamine-binding protein"/>
    <property type="match status" value="1"/>
</dbReference>
<dbReference type="PANTHER" id="PTHR33777">
    <property type="entry name" value="UPF0045 PROTEIN ECM15"/>
    <property type="match status" value="1"/>
</dbReference>
<dbReference type="AlphaFoldDB" id="A0A518AZE9"/>
<protein>
    <recommendedName>
        <fullName evidence="2">Thiamine-binding protein domain-containing protein</fullName>
    </recommendedName>
</protein>
<dbReference type="EMBL" id="CP036279">
    <property type="protein sequence ID" value="QDU60086.1"/>
    <property type="molecule type" value="Genomic_DNA"/>
</dbReference>
<dbReference type="SUPFAM" id="SSF89957">
    <property type="entry name" value="MTH1187/YkoF-like"/>
    <property type="match status" value="1"/>
</dbReference>
<evidence type="ECO:0000313" key="4">
    <source>
        <dbReference type="Proteomes" id="UP000317093"/>
    </source>
</evidence>
<dbReference type="KEGG" id="knv:Pan216_09230"/>